<comment type="caution">
    <text evidence="1">The sequence shown here is derived from an EMBL/GenBank/DDBJ whole genome shotgun (WGS) entry which is preliminary data.</text>
</comment>
<gene>
    <name evidence="1" type="ORF">TNCT_732431</name>
</gene>
<dbReference type="AlphaFoldDB" id="A0A8X6L9Z9"/>
<accession>A0A8X6L9Z9</accession>
<reference evidence="1" key="1">
    <citation type="submission" date="2020-07" db="EMBL/GenBank/DDBJ databases">
        <title>Multicomponent nature underlies the extraordinary mechanical properties of spider dragline silk.</title>
        <authorList>
            <person name="Kono N."/>
            <person name="Nakamura H."/>
            <person name="Mori M."/>
            <person name="Yoshida Y."/>
            <person name="Ohtoshi R."/>
            <person name="Malay A.D."/>
            <person name="Moran D.A.P."/>
            <person name="Tomita M."/>
            <person name="Numata K."/>
            <person name="Arakawa K."/>
        </authorList>
    </citation>
    <scope>NUCLEOTIDE SEQUENCE</scope>
</reference>
<dbReference type="EMBL" id="BMAO01035200">
    <property type="protein sequence ID" value="GFR02005.1"/>
    <property type="molecule type" value="Genomic_DNA"/>
</dbReference>
<organism evidence="1 2">
    <name type="scientific">Trichonephila clavata</name>
    <name type="common">Joro spider</name>
    <name type="synonym">Nephila clavata</name>
    <dbReference type="NCBI Taxonomy" id="2740835"/>
    <lineage>
        <taxon>Eukaryota</taxon>
        <taxon>Metazoa</taxon>
        <taxon>Ecdysozoa</taxon>
        <taxon>Arthropoda</taxon>
        <taxon>Chelicerata</taxon>
        <taxon>Arachnida</taxon>
        <taxon>Araneae</taxon>
        <taxon>Araneomorphae</taxon>
        <taxon>Entelegynae</taxon>
        <taxon>Araneoidea</taxon>
        <taxon>Nephilidae</taxon>
        <taxon>Trichonephila</taxon>
    </lineage>
</organism>
<keyword evidence="2" id="KW-1185">Reference proteome</keyword>
<dbReference type="Proteomes" id="UP000887116">
    <property type="component" value="Unassembled WGS sequence"/>
</dbReference>
<evidence type="ECO:0000313" key="1">
    <source>
        <dbReference type="EMBL" id="GFR02005.1"/>
    </source>
</evidence>
<protein>
    <submittedName>
        <fullName evidence="1">Uncharacterized protein</fullName>
    </submittedName>
</protein>
<evidence type="ECO:0000313" key="2">
    <source>
        <dbReference type="Proteomes" id="UP000887116"/>
    </source>
</evidence>
<sequence length="81" mass="9379">MLQTEIANTLNRLETETACLKYARLAFFLCNPARNLNDLTTCLLRESSIVVNPTLWIDYLLAVMIFRCRACISNKVIYMPY</sequence>
<proteinExistence type="predicted"/>
<name>A0A8X6L9Z9_TRICU</name>